<dbReference type="InterPro" id="IPR044587">
    <property type="entry name" value="HSP21-like"/>
</dbReference>
<organism evidence="5 6">
    <name type="scientific">Robertkochia marina</name>
    <dbReference type="NCBI Taxonomy" id="1227945"/>
    <lineage>
        <taxon>Bacteria</taxon>
        <taxon>Pseudomonadati</taxon>
        <taxon>Bacteroidota</taxon>
        <taxon>Flavobacteriia</taxon>
        <taxon>Flavobacteriales</taxon>
        <taxon>Flavobacteriaceae</taxon>
        <taxon>Robertkochia</taxon>
    </lineage>
</organism>
<dbReference type="InterPro" id="IPR002068">
    <property type="entry name" value="A-crystallin/Hsp20_dom"/>
</dbReference>
<dbReference type="SUPFAM" id="SSF49764">
    <property type="entry name" value="HSP20-like chaperones"/>
    <property type="match status" value="1"/>
</dbReference>
<evidence type="ECO:0000256" key="1">
    <source>
        <dbReference type="ARBA" id="ARBA00023016"/>
    </source>
</evidence>
<dbReference type="GO" id="GO:0009408">
    <property type="term" value="P:response to heat"/>
    <property type="evidence" value="ECO:0007669"/>
    <property type="project" value="InterPro"/>
</dbReference>
<evidence type="ECO:0000313" key="6">
    <source>
        <dbReference type="Proteomes" id="UP000305939"/>
    </source>
</evidence>
<keyword evidence="6" id="KW-1185">Reference proteome</keyword>
<evidence type="ECO:0000313" key="5">
    <source>
        <dbReference type="EMBL" id="THD67551.1"/>
    </source>
</evidence>
<proteinExistence type="inferred from homology"/>
<name>A0A4S3LZP5_9FLAO</name>
<dbReference type="InterPro" id="IPR008978">
    <property type="entry name" value="HSP20-like_chaperone"/>
</dbReference>
<dbReference type="PANTHER" id="PTHR46733">
    <property type="entry name" value="26.5 KDA HEAT SHOCK PROTEIN, MITOCHONDRIAL"/>
    <property type="match status" value="1"/>
</dbReference>
<keyword evidence="1" id="KW-0346">Stress response</keyword>
<evidence type="ECO:0000256" key="2">
    <source>
        <dbReference type="PROSITE-ProRule" id="PRU00285"/>
    </source>
</evidence>
<comment type="caution">
    <text evidence="5">The sequence shown here is derived from an EMBL/GenBank/DDBJ whole genome shotgun (WGS) entry which is preliminary data.</text>
</comment>
<evidence type="ECO:0000256" key="3">
    <source>
        <dbReference type="RuleBase" id="RU003616"/>
    </source>
</evidence>
<sequence length="146" mass="17382">MSLVRFKRRRPWFAEELTDLFSTEGLLPEEWQNRAVLRQPAMNIREGDEYYELELAIPGKHRDDFKITVENGYLVIEMEKEDSTEETKDQYRRKEFSFEQFKRSVLLPENVKEDAIKANYKDGLLVITVQKQTVPDEKSVRRVHVS</sequence>
<dbReference type="Proteomes" id="UP000305939">
    <property type="component" value="Unassembled WGS sequence"/>
</dbReference>
<feature type="domain" description="SHSP" evidence="4">
    <location>
        <begin position="32"/>
        <end position="146"/>
    </location>
</feature>
<dbReference type="PROSITE" id="PS01031">
    <property type="entry name" value="SHSP"/>
    <property type="match status" value="1"/>
</dbReference>
<accession>A0A4S3LZP5</accession>
<dbReference type="CDD" id="cd06464">
    <property type="entry name" value="ACD_sHsps-like"/>
    <property type="match status" value="1"/>
</dbReference>
<dbReference type="PANTHER" id="PTHR46733:SF4">
    <property type="entry name" value="HEAT SHOCK PROTEIN 21, CHLOROPLASTIC"/>
    <property type="match status" value="1"/>
</dbReference>
<gene>
    <name evidence="5" type="ORF">E7Z59_07775</name>
</gene>
<dbReference type="OrthoDB" id="9814487at2"/>
<dbReference type="RefSeq" id="WP_136335756.1">
    <property type="nucleotide sequence ID" value="NZ_QXMP01000005.1"/>
</dbReference>
<dbReference type="Pfam" id="PF00011">
    <property type="entry name" value="HSP20"/>
    <property type="match status" value="1"/>
</dbReference>
<dbReference type="AlphaFoldDB" id="A0A4S3LZP5"/>
<protein>
    <submittedName>
        <fullName evidence="5">Hsp20/alpha crystallin family protein</fullName>
    </submittedName>
</protein>
<reference evidence="5 6" key="1">
    <citation type="submission" date="2019-04" db="EMBL/GenBank/DDBJ databases">
        <title>Draft genome sequence of Robertkochia marina CC-AMO-30D.</title>
        <authorList>
            <person name="Hameed A."/>
            <person name="Lin S.-Y."/>
            <person name="Shahina M."/>
            <person name="Lai W.-A."/>
            <person name="Young C.-C."/>
        </authorList>
    </citation>
    <scope>NUCLEOTIDE SEQUENCE [LARGE SCALE GENOMIC DNA]</scope>
    <source>
        <strain evidence="5 6">CC-AMO-30D</strain>
    </source>
</reference>
<dbReference type="Gene3D" id="2.60.40.790">
    <property type="match status" value="1"/>
</dbReference>
<comment type="similarity">
    <text evidence="2 3">Belongs to the small heat shock protein (HSP20) family.</text>
</comment>
<dbReference type="EMBL" id="SSMC01000002">
    <property type="protein sequence ID" value="THD67551.1"/>
    <property type="molecule type" value="Genomic_DNA"/>
</dbReference>
<evidence type="ECO:0000259" key="4">
    <source>
        <dbReference type="PROSITE" id="PS01031"/>
    </source>
</evidence>